<dbReference type="Proteomes" id="UP000798602">
    <property type="component" value="Unassembled WGS sequence"/>
</dbReference>
<sequence>MKKLLLLGCVTFMFVSCNMTKTFTMLNAKSHMNMEKNDYIEEKIKRVNYLDFSDDQKLKLERLWEIEKEKLDAVVVRKNKNIAPIIYESELNFREVLTAEQREIYLKRKQNMIEPQFLSDKQLSELKRIYKLQ</sequence>
<name>A0ABW9ZCI9_9FLAO</name>
<evidence type="ECO:0000313" key="1">
    <source>
        <dbReference type="EMBL" id="NBL65816.1"/>
    </source>
</evidence>
<proteinExistence type="predicted"/>
<protein>
    <recommendedName>
        <fullName evidence="3">Lipoprotein</fullName>
    </recommendedName>
</protein>
<evidence type="ECO:0008006" key="3">
    <source>
        <dbReference type="Google" id="ProtNLM"/>
    </source>
</evidence>
<dbReference type="EMBL" id="JAABLM010000015">
    <property type="protein sequence ID" value="NBL65816.1"/>
    <property type="molecule type" value="Genomic_DNA"/>
</dbReference>
<dbReference type="RefSeq" id="WP_166537642.1">
    <property type="nucleotide sequence ID" value="NZ_JAABLM010000015.1"/>
</dbReference>
<comment type="caution">
    <text evidence="1">The sequence shown here is derived from an EMBL/GenBank/DDBJ whole genome shotgun (WGS) entry which is preliminary data.</text>
</comment>
<evidence type="ECO:0000313" key="2">
    <source>
        <dbReference type="Proteomes" id="UP000798602"/>
    </source>
</evidence>
<organism evidence="1 2">
    <name type="scientific">Flavobacterium ichthyis</name>
    <dbReference type="NCBI Taxonomy" id="2698827"/>
    <lineage>
        <taxon>Bacteria</taxon>
        <taxon>Pseudomonadati</taxon>
        <taxon>Bacteroidota</taxon>
        <taxon>Flavobacteriia</taxon>
        <taxon>Flavobacteriales</taxon>
        <taxon>Flavobacteriaceae</taxon>
        <taxon>Flavobacterium</taxon>
    </lineage>
</organism>
<keyword evidence="2" id="KW-1185">Reference proteome</keyword>
<dbReference type="PROSITE" id="PS51257">
    <property type="entry name" value="PROKAR_LIPOPROTEIN"/>
    <property type="match status" value="1"/>
</dbReference>
<reference evidence="2" key="1">
    <citation type="submission" date="2020-01" db="EMBL/GenBank/DDBJ databases">
        <title>Sphingomonas sp. strain CSW-10.</title>
        <authorList>
            <person name="Chen W.-M."/>
        </authorList>
    </citation>
    <scope>NUCLEOTIDE SEQUENCE [LARGE SCALE GENOMIC DNA]</scope>
    <source>
        <strain evidence="2">NST-5</strain>
    </source>
</reference>
<accession>A0ABW9ZCI9</accession>
<gene>
    <name evidence="1" type="ORF">GV828_11450</name>
</gene>